<evidence type="ECO:0000313" key="3">
    <source>
        <dbReference type="Proteomes" id="UP000053615"/>
    </source>
</evidence>
<name>A0A091K7H7_COLST</name>
<dbReference type="InterPro" id="IPR011989">
    <property type="entry name" value="ARM-like"/>
</dbReference>
<organism evidence="2 3">
    <name type="scientific">Colius striatus</name>
    <name type="common">Speckled mousebird</name>
    <dbReference type="NCBI Taxonomy" id="57412"/>
    <lineage>
        <taxon>Eukaryota</taxon>
        <taxon>Metazoa</taxon>
        <taxon>Chordata</taxon>
        <taxon>Craniata</taxon>
        <taxon>Vertebrata</taxon>
        <taxon>Euteleostomi</taxon>
        <taxon>Archelosauria</taxon>
        <taxon>Archosauria</taxon>
        <taxon>Dinosauria</taxon>
        <taxon>Saurischia</taxon>
        <taxon>Theropoda</taxon>
        <taxon>Coelurosauria</taxon>
        <taxon>Aves</taxon>
        <taxon>Neognathae</taxon>
        <taxon>Neoaves</taxon>
        <taxon>Telluraves</taxon>
        <taxon>Coraciimorphae</taxon>
        <taxon>Coliiformes</taxon>
        <taxon>Coliidae</taxon>
        <taxon>Colius</taxon>
    </lineage>
</organism>
<dbReference type="AlphaFoldDB" id="A0A091K7H7"/>
<feature type="non-terminal residue" evidence="2">
    <location>
        <position position="162"/>
    </location>
</feature>
<dbReference type="InterPro" id="IPR016024">
    <property type="entry name" value="ARM-type_fold"/>
</dbReference>
<dbReference type="Gene3D" id="1.25.10.10">
    <property type="entry name" value="Leucine-rich Repeat Variant"/>
    <property type="match status" value="1"/>
</dbReference>
<dbReference type="PANTHER" id="PTHR23120:SF42">
    <property type="entry name" value="MAESTRO HEAT-LIKE REPEAT FAMILY MEMBER 3"/>
    <property type="match status" value="1"/>
</dbReference>
<evidence type="ECO:0000259" key="1">
    <source>
        <dbReference type="Pfam" id="PF23227"/>
    </source>
</evidence>
<accession>A0A091K7H7</accession>
<gene>
    <name evidence="2" type="ORF">N325_07192</name>
</gene>
<dbReference type="Proteomes" id="UP000053615">
    <property type="component" value="Unassembled WGS sequence"/>
</dbReference>
<reference evidence="2 3" key="1">
    <citation type="submission" date="2014-04" db="EMBL/GenBank/DDBJ databases">
        <title>Genome evolution of avian class.</title>
        <authorList>
            <person name="Zhang G."/>
            <person name="Li C."/>
        </authorList>
    </citation>
    <scope>NUCLEOTIDE SEQUENCE [LARGE SCALE GENOMIC DNA]</scope>
    <source>
        <strain evidence="2">BGI_N325</strain>
    </source>
</reference>
<dbReference type="InterPro" id="IPR055406">
    <property type="entry name" value="HEAT_Maestro"/>
</dbReference>
<protein>
    <recommendedName>
        <fullName evidence="1">Maestro/Maestro-like HEAT-repeats domain-containing protein</fullName>
    </recommendedName>
</protein>
<sequence length="162" mass="18659">WEVPAMAFLIELLACPDMRTWDEQILQLFSRYLQCKSRAMHHLVLKGLINLCEKSSMGIRMQNLQQRLIELLDDADGELVGVTLAVLRKMLRAIDTPICSTIALELAERLRSLFDRDTSLVQLLSLHLFQDVMEFASKEGKKLLKEQVRQSLLPLLCLLHEE</sequence>
<feature type="non-terminal residue" evidence="2">
    <location>
        <position position="1"/>
    </location>
</feature>
<dbReference type="InterPro" id="IPR045206">
    <property type="entry name" value="Maestro_heat-like_prot"/>
</dbReference>
<dbReference type="Pfam" id="PF23227">
    <property type="entry name" value="HEAT_MROH2B_C"/>
    <property type="match status" value="1"/>
</dbReference>
<keyword evidence="3" id="KW-1185">Reference proteome</keyword>
<dbReference type="PANTHER" id="PTHR23120">
    <property type="entry name" value="MAESTRO-RELATED HEAT DOMAIN-CONTAINING"/>
    <property type="match status" value="1"/>
</dbReference>
<dbReference type="SUPFAM" id="SSF48371">
    <property type="entry name" value="ARM repeat"/>
    <property type="match status" value="1"/>
</dbReference>
<dbReference type="GO" id="GO:0005737">
    <property type="term" value="C:cytoplasm"/>
    <property type="evidence" value="ECO:0007669"/>
    <property type="project" value="TreeGrafter"/>
</dbReference>
<proteinExistence type="predicted"/>
<feature type="domain" description="Maestro/Maestro-like HEAT-repeats" evidence="1">
    <location>
        <begin position="28"/>
        <end position="161"/>
    </location>
</feature>
<dbReference type="EMBL" id="KK545005">
    <property type="protein sequence ID" value="KFP32078.1"/>
    <property type="molecule type" value="Genomic_DNA"/>
</dbReference>
<evidence type="ECO:0000313" key="2">
    <source>
        <dbReference type="EMBL" id="KFP32078.1"/>
    </source>
</evidence>